<protein>
    <submittedName>
        <fullName evidence="1">Uncharacterized protein</fullName>
    </submittedName>
</protein>
<accession>A0ACB5QXT7</accession>
<reference evidence="1" key="1">
    <citation type="submission" date="2021-09" db="EMBL/GenBank/DDBJ databases">
        <title>Isolation and characterization of 3-chlorobenzoate degrading bacteria from soils in Shizuoka.</title>
        <authorList>
            <person name="Ifat A."/>
            <person name="Ogawa N."/>
            <person name="Kimbara K."/>
            <person name="Moriuchi R."/>
            <person name="Dohra H."/>
            <person name="Shintani M."/>
        </authorList>
    </citation>
    <scope>NUCLEOTIDE SEQUENCE</scope>
    <source>
        <strain evidence="1">19CS2-2</strain>
    </source>
</reference>
<organism evidence="1 2">
    <name type="scientific">Caballeronia novacaledonica</name>
    <dbReference type="NCBI Taxonomy" id="1544861"/>
    <lineage>
        <taxon>Bacteria</taxon>
        <taxon>Pseudomonadati</taxon>
        <taxon>Pseudomonadota</taxon>
        <taxon>Betaproteobacteria</taxon>
        <taxon>Burkholderiales</taxon>
        <taxon>Burkholderiaceae</taxon>
        <taxon>Caballeronia</taxon>
    </lineage>
</organism>
<gene>
    <name evidence="1" type="ORF">CBA19CS22_25550</name>
</gene>
<evidence type="ECO:0000313" key="2">
    <source>
        <dbReference type="Proteomes" id="UP001055013"/>
    </source>
</evidence>
<dbReference type="EMBL" id="BPUR01000017">
    <property type="protein sequence ID" value="GJH19974.1"/>
    <property type="molecule type" value="Genomic_DNA"/>
</dbReference>
<comment type="caution">
    <text evidence="1">The sequence shown here is derived from an EMBL/GenBank/DDBJ whole genome shotgun (WGS) entry which is preliminary data.</text>
</comment>
<sequence length="77" mass="8376">MESCFRGGLLALPLPGAGVTFFAAAKKVTKESSGVFNRSMQHLCSNKDQRKKANETTEKAVVEQRGQATDLAAMERM</sequence>
<dbReference type="Proteomes" id="UP001055013">
    <property type="component" value="Unassembled WGS sequence"/>
</dbReference>
<keyword evidence="2" id="KW-1185">Reference proteome</keyword>
<proteinExistence type="predicted"/>
<name>A0ACB5QXT7_9BURK</name>
<evidence type="ECO:0000313" key="1">
    <source>
        <dbReference type="EMBL" id="GJH19974.1"/>
    </source>
</evidence>